<protein>
    <submittedName>
        <fullName evidence="6">TetR/AcrR family transcriptional regulator</fullName>
    </submittedName>
</protein>
<dbReference type="RefSeq" id="WP_388108518.1">
    <property type="nucleotide sequence ID" value="NZ_JBIAHM010000008.1"/>
</dbReference>
<sequence length="199" mass="21885">MAAPAATRREAFRERILSTALDLARQEGWKNLSMRRIADELDYTTPALYYHFKSKDDLIVELQSRGWSALLQKMRGIDESDPAERLKVIARTYVDFAFAEAELFMTMFGFGGVSCESEVAPPAAKAVSAIVNDTAAPLFARELSPAAAEDEVDVFWASVHGTVTLAMTGNLEGGRNRARSLAQIVIERTLRSWAPAEGA</sequence>
<dbReference type="InterPro" id="IPR009057">
    <property type="entry name" value="Homeodomain-like_sf"/>
</dbReference>
<feature type="DNA-binding region" description="H-T-H motif" evidence="4">
    <location>
        <begin position="33"/>
        <end position="52"/>
    </location>
</feature>
<dbReference type="Pfam" id="PF13305">
    <property type="entry name" value="TetR_C_33"/>
    <property type="match status" value="1"/>
</dbReference>
<dbReference type="Gene3D" id="1.10.357.10">
    <property type="entry name" value="Tetracycline Repressor, domain 2"/>
    <property type="match status" value="1"/>
</dbReference>
<keyword evidence="7" id="KW-1185">Reference proteome</keyword>
<evidence type="ECO:0000313" key="6">
    <source>
        <dbReference type="EMBL" id="MFE9601363.1"/>
    </source>
</evidence>
<dbReference type="EMBL" id="JBIAHM010000008">
    <property type="protein sequence ID" value="MFE9601363.1"/>
    <property type="molecule type" value="Genomic_DNA"/>
</dbReference>
<reference evidence="6 7" key="1">
    <citation type="submission" date="2024-10" db="EMBL/GenBank/DDBJ databases">
        <title>The Natural Products Discovery Center: Release of the First 8490 Sequenced Strains for Exploring Actinobacteria Biosynthetic Diversity.</title>
        <authorList>
            <person name="Kalkreuter E."/>
            <person name="Kautsar S.A."/>
            <person name="Yang D."/>
            <person name="Bader C.D."/>
            <person name="Teijaro C.N."/>
            <person name="Fluegel L."/>
            <person name="Davis C.M."/>
            <person name="Simpson J.R."/>
            <person name="Lauterbach L."/>
            <person name="Steele A.D."/>
            <person name="Gui C."/>
            <person name="Meng S."/>
            <person name="Li G."/>
            <person name="Viehrig K."/>
            <person name="Ye F."/>
            <person name="Su P."/>
            <person name="Kiefer A.F."/>
            <person name="Nichols A."/>
            <person name="Cepeda A.J."/>
            <person name="Yan W."/>
            <person name="Fan B."/>
            <person name="Jiang Y."/>
            <person name="Adhikari A."/>
            <person name="Zheng C.-J."/>
            <person name="Schuster L."/>
            <person name="Cowan T.M."/>
            <person name="Smanski M.J."/>
            <person name="Chevrette M.G."/>
            <person name="De Carvalho L.P.S."/>
            <person name="Shen B."/>
        </authorList>
    </citation>
    <scope>NUCLEOTIDE SEQUENCE [LARGE SCALE GENOMIC DNA]</scope>
    <source>
        <strain evidence="6 7">NPDC006488</strain>
    </source>
</reference>
<dbReference type="PRINTS" id="PR00455">
    <property type="entry name" value="HTHTETR"/>
</dbReference>
<gene>
    <name evidence="6" type="ORF">ACFYNQ_22700</name>
</gene>
<keyword evidence="3" id="KW-0804">Transcription</keyword>
<dbReference type="Proteomes" id="UP001601303">
    <property type="component" value="Unassembled WGS sequence"/>
</dbReference>
<dbReference type="InterPro" id="IPR001647">
    <property type="entry name" value="HTH_TetR"/>
</dbReference>
<proteinExistence type="predicted"/>
<comment type="caution">
    <text evidence="6">The sequence shown here is derived from an EMBL/GenBank/DDBJ whole genome shotgun (WGS) entry which is preliminary data.</text>
</comment>
<dbReference type="PANTHER" id="PTHR30055">
    <property type="entry name" value="HTH-TYPE TRANSCRIPTIONAL REGULATOR RUTR"/>
    <property type="match status" value="1"/>
</dbReference>
<organism evidence="6 7">
    <name type="scientific">Streptomyces hokutonensis</name>
    <dbReference type="NCBI Taxonomy" id="1306990"/>
    <lineage>
        <taxon>Bacteria</taxon>
        <taxon>Bacillati</taxon>
        <taxon>Actinomycetota</taxon>
        <taxon>Actinomycetes</taxon>
        <taxon>Kitasatosporales</taxon>
        <taxon>Streptomycetaceae</taxon>
        <taxon>Streptomyces</taxon>
    </lineage>
</organism>
<dbReference type="InterPro" id="IPR050109">
    <property type="entry name" value="HTH-type_TetR-like_transc_reg"/>
</dbReference>
<keyword evidence="2 4" id="KW-0238">DNA-binding</keyword>
<evidence type="ECO:0000313" key="7">
    <source>
        <dbReference type="Proteomes" id="UP001601303"/>
    </source>
</evidence>
<accession>A0ABW6M798</accession>
<feature type="domain" description="HTH tetR-type" evidence="5">
    <location>
        <begin position="10"/>
        <end position="70"/>
    </location>
</feature>
<keyword evidence="1" id="KW-0805">Transcription regulation</keyword>
<dbReference type="SUPFAM" id="SSF46689">
    <property type="entry name" value="Homeodomain-like"/>
    <property type="match status" value="1"/>
</dbReference>
<dbReference type="Pfam" id="PF00440">
    <property type="entry name" value="TetR_N"/>
    <property type="match status" value="1"/>
</dbReference>
<evidence type="ECO:0000256" key="3">
    <source>
        <dbReference type="ARBA" id="ARBA00023163"/>
    </source>
</evidence>
<dbReference type="InterPro" id="IPR025996">
    <property type="entry name" value="MT1864/Rv1816-like_C"/>
</dbReference>
<evidence type="ECO:0000256" key="2">
    <source>
        <dbReference type="ARBA" id="ARBA00023125"/>
    </source>
</evidence>
<evidence type="ECO:0000256" key="1">
    <source>
        <dbReference type="ARBA" id="ARBA00023015"/>
    </source>
</evidence>
<dbReference type="SUPFAM" id="SSF48498">
    <property type="entry name" value="Tetracyclin repressor-like, C-terminal domain"/>
    <property type="match status" value="1"/>
</dbReference>
<evidence type="ECO:0000259" key="5">
    <source>
        <dbReference type="PROSITE" id="PS50977"/>
    </source>
</evidence>
<name>A0ABW6M798_9ACTN</name>
<dbReference type="InterPro" id="IPR036271">
    <property type="entry name" value="Tet_transcr_reg_TetR-rel_C_sf"/>
</dbReference>
<evidence type="ECO:0000256" key="4">
    <source>
        <dbReference type="PROSITE-ProRule" id="PRU00335"/>
    </source>
</evidence>
<dbReference type="PANTHER" id="PTHR30055:SF234">
    <property type="entry name" value="HTH-TYPE TRANSCRIPTIONAL REGULATOR BETI"/>
    <property type="match status" value="1"/>
</dbReference>
<dbReference type="PROSITE" id="PS50977">
    <property type="entry name" value="HTH_TETR_2"/>
    <property type="match status" value="1"/>
</dbReference>